<reference evidence="1" key="1">
    <citation type="submission" date="2024-09" db="EMBL/GenBank/DDBJ databases">
        <title>Black Yeasts Isolated from many extreme environments.</title>
        <authorList>
            <person name="Coleine C."/>
            <person name="Stajich J.E."/>
            <person name="Selbmann L."/>
        </authorList>
    </citation>
    <scope>NUCLEOTIDE SEQUENCE</scope>
    <source>
        <strain evidence="1">CCFEE 5737</strain>
    </source>
</reference>
<dbReference type="EMBL" id="JAWDJW010000041">
    <property type="protein sequence ID" value="KAK3081895.1"/>
    <property type="molecule type" value="Genomic_DNA"/>
</dbReference>
<gene>
    <name evidence="1" type="ORF">LTS18_013314</name>
</gene>
<dbReference type="Proteomes" id="UP001186974">
    <property type="component" value="Unassembled WGS sequence"/>
</dbReference>
<sequence length="452" mass="51844">MGIGTPTASSPVEAHLNDLASRTILEDSGGFMYVMTRQTRPKSQMAVLTLAFGGQNEDYGGKGLLARKISQQDYGSSKHTLHLFRTLMLFQCRELTPPIDSEEELEEARVLEGRARKELEEDGCPPCYPAELDLPLENPPEEYKAIIRYWKSVDDVVLCYQKLEWEKFRMLQARVRRRNRSFSDFVDEVRQRRATHGLGGHVCLLLDIEQQSRLDNWIEFQNRHLKRLERFERERAILKQELDDAQKLVDGWNTTCPKLGPTRAEALERRLEATERDLKRHHVLLNWIEQRRLAMDPGHAPPVEEGYKDLDAPSRVALRTSTRGRQTKQTEGPSILGKVRIAKAKSNEWSTRHARMQKLKASEFEPPFSTLDVILQSGTSQASEHSESTPRQCVKAMSIRWNQGENAIRPTTPWCSADRRPRMPANATASAVRTYLYYTKWTGIKAANKMSS</sequence>
<proteinExistence type="predicted"/>
<comment type="caution">
    <text evidence="1">The sequence shown here is derived from an EMBL/GenBank/DDBJ whole genome shotgun (WGS) entry which is preliminary data.</text>
</comment>
<evidence type="ECO:0000313" key="2">
    <source>
        <dbReference type="Proteomes" id="UP001186974"/>
    </source>
</evidence>
<accession>A0ACC3DYI1</accession>
<protein>
    <submittedName>
        <fullName evidence="1">Uncharacterized protein</fullName>
    </submittedName>
</protein>
<organism evidence="1 2">
    <name type="scientific">Coniosporium uncinatum</name>
    <dbReference type="NCBI Taxonomy" id="93489"/>
    <lineage>
        <taxon>Eukaryota</taxon>
        <taxon>Fungi</taxon>
        <taxon>Dikarya</taxon>
        <taxon>Ascomycota</taxon>
        <taxon>Pezizomycotina</taxon>
        <taxon>Dothideomycetes</taxon>
        <taxon>Dothideomycetes incertae sedis</taxon>
        <taxon>Coniosporium</taxon>
    </lineage>
</organism>
<keyword evidence="2" id="KW-1185">Reference proteome</keyword>
<evidence type="ECO:0000313" key="1">
    <source>
        <dbReference type="EMBL" id="KAK3081895.1"/>
    </source>
</evidence>
<name>A0ACC3DYI1_9PEZI</name>